<dbReference type="Gene3D" id="2.60.120.330">
    <property type="entry name" value="B-lactam Antibiotic, Isopenicillin N Synthase, Chain"/>
    <property type="match status" value="1"/>
</dbReference>
<evidence type="ECO:0008006" key="7">
    <source>
        <dbReference type="Google" id="ProtNLM"/>
    </source>
</evidence>
<dbReference type="InterPro" id="IPR026992">
    <property type="entry name" value="DIOX_N"/>
</dbReference>
<organism evidence="5 6">
    <name type="scientific">Escallonia rubra</name>
    <dbReference type="NCBI Taxonomy" id="112253"/>
    <lineage>
        <taxon>Eukaryota</taxon>
        <taxon>Viridiplantae</taxon>
        <taxon>Streptophyta</taxon>
        <taxon>Embryophyta</taxon>
        <taxon>Tracheophyta</taxon>
        <taxon>Spermatophyta</taxon>
        <taxon>Magnoliopsida</taxon>
        <taxon>eudicotyledons</taxon>
        <taxon>Gunneridae</taxon>
        <taxon>Pentapetalae</taxon>
        <taxon>asterids</taxon>
        <taxon>campanulids</taxon>
        <taxon>Escalloniales</taxon>
        <taxon>Escalloniaceae</taxon>
        <taxon>Escallonia</taxon>
    </lineage>
</organism>
<dbReference type="Proteomes" id="UP001187471">
    <property type="component" value="Unassembled WGS sequence"/>
</dbReference>
<reference evidence="5" key="1">
    <citation type="submission" date="2022-12" db="EMBL/GenBank/DDBJ databases">
        <title>Draft genome assemblies for two species of Escallonia (Escalloniales).</title>
        <authorList>
            <person name="Chanderbali A."/>
            <person name="Dervinis C."/>
            <person name="Anghel I."/>
            <person name="Soltis D."/>
            <person name="Soltis P."/>
            <person name="Zapata F."/>
        </authorList>
    </citation>
    <scope>NUCLEOTIDE SEQUENCE</scope>
    <source>
        <strain evidence="5">UCBG92.1500</strain>
        <tissue evidence="5">Leaf</tissue>
    </source>
</reference>
<feature type="domain" description="Isopenicillin N synthase-like Fe(2+) 2OG dioxygenase" evidence="3">
    <location>
        <begin position="171"/>
        <end position="263"/>
    </location>
</feature>
<sequence length="314" mass="35856">MDPQELPKLPLIDFTATNPNRGTSSWRSTSDEVRSALENYGCFIAKYDKISLELRNSIFDQSKELFDLPVEIKVQNTSNLLGFGYGGNFSFMPLVEYFGIENGATQEATQHFTNLMWPAGGHDNFSATMLMYAKLLSEFDHEVMKMVFESYGVDQMSCDALIQSSMYLMRFLKYRGPRVDDLNNIGLQPHIDKNFLAIIDTNQVEGLEIETRKGEWIGFEPSPSTYVVIAGEPFMAWSNGRIYAPFHRVAMRGTEIKYSIGLFSFMREIIQIPKELVDEQHPLQFKPFNHLAFLQYCGEGGKKFKNPINAYCGF</sequence>
<dbReference type="SUPFAM" id="SSF51197">
    <property type="entry name" value="Clavaminate synthase-like"/>
    <property type="match status" value="1"/>
</dbReference>
<dbReference type="InterPro" id="IPR027443">
    <property type="entry name" value="IPNS-like_sf"/>
</dbReference>
<evidence type="ECO:0000256" key="2">
    <source>
        <dbReference type="ARBA" id="ARBA00023004"/>
    </source>
</evidence>
<keyword evidence="1" id="KW-0479">Metal-binding</keyword>
<evidence type="ECO:0000256" key="1">
    <source>
        <dbReference type="ARBA" id="ARBA00022723"/>
    </source>
</evidence>
<protein>
    <recommendedName>
        <fullName evidence="7">2-oxoglutarate-dependent dioxygenase</fullName>
    </recommendedName>
</protein>
<evidence type="ECO:0000259" key="3">
    <source>
        <dbReference type="Pfam" id="PF03171"/>
    </source>
</evidence>
<feature type="domain" description="Non-haem dioxygenase N-terminal" evidence="4">
    <location>
        <begin position="9"/>
        <end position="87"/>
    </location>
</feature>
<dbReference type="PANTHER" id="PTHR47990">
    <property type="entry name" value="2-OXOGLUTARATE (2OG) AND FE(II)-DEPENDENT OXYGENASE SUPERFAMILY PROTEIN-RELATED"/>
    <property type="match status" value="1"/>
</dbReference>
<dbReference type="InterPro" id="IPR050231">
    <property type="entry name" value="Iron_ascorbate_oxido_reductase"/>
</dbReference>
<gene>
    <name evidence="5" type="ORF">RJ640_008663</name>
</gene>
<dbReference type="EMBL" id="JAVXUO010001211">
    <property type="protein sequence ID" value="KAK2984898.1"/>
    <property type="molecule type" value="Genomic_DNA"/>
</dbReference>
<keyword evidence="2" id="KW-0408">Iron</keyword>
<dbReference type="Pfam" id="PF03171">
    <property type="entry name" value="2OG-FeII_Oxy"/>
    <property type="match status" value="1"/>
</dbReference>
<dbReference type="InterPro" id="IPR044861">
    <property type="entry name" value="IPNS-like_FE2OG_OXY"/>
</dbReference>
<accession>A0AA88UKH5</accession>
<dbReference type="Pfam" id="PF14226">
    <property type="entry name" value="DIOX_N"/>
    <property type="match status" value="1"/>
</dbReference>
<evidence type="ECO:0000313" key="6">
    <source>
        <dbReference type="Proteomes" id="UP001187471"/>
    </source>
</evidence>
<keyword evidence="6" id="KW-1185">Reference proteome</keyword>
<dbReference type="AlphaFoldDB" id="A0AA88UKH5"/>
<name>A0AA88UKH5_9ASTE</name>
<proteinExistence type="predicted"/>
<evidence type="ECO:0000259" key="4">
    <source>
        <dbReference type="Pfam" id="PF14226"/>
    </source>
</evidence>
<comment type="caution">
    <text evidence="5">The sequence shown here is derived from an EMBL/GenBank/DDBJ whole genome shotgun (WGS) entry which is preliminary data.</text>
</comment>
<evidence type="ECO:0000313" key="5">
    <source>
        <dbReference type="EMBL" id="KAK2984898.1"/>
    </source>
</evidence>
<dbReference type="GO" id="GO:0046872">
    <property type="term" value="F:metal ion binding"/>
    <property type="evidence" value="ECO:0007669"/>
    <property type="project" value="UniProtKB-KW"/>
</dbReference>